<dbReference type="AlphaFoldDB" id="A0A1X2II19"/>
<dbReference type="OrthoDB" id="10068368at2759"/>
<feature type="compositionally biased region" description="Low complexity" evidence="3">
    <location>
        <begin position="212"/>
        <end position="225"/>
    </location>
</feature>
<evidence type="ECO:0000313" key="7">
    <source>
        <dbReference type="Proteomes" id="UP000193560"/>
    </source>
</evidence>
<feature type="compositionally biased region" description="Polar residues" evidence="3">
    <location>
        <begin position="247"/>
        <end position="259"/>
    </location>
</feature>
<protein>
    <recommendedName>
        <fullName evidence="8">VHS domain-containing protein</fullName>
    </recommendedName>
</protein>
<dbReference type="Gene3D" id="1.25.40.90">
    <property type="match status" value="1"/>
</dbReference>
<keyword evidence="2" id="KW-0653">Protein transport</keyword>
<feature type="compositionally biased region" description="Polar residues" evidence="3">
    <location>
        <begin position="168"/>
        <end position="178"/>
    </location>
</feature>
<evidence type="ECO:0000256" key="3">
    <source>
        <dbReference type="SAM" id="MobiDB-lite"/>
    </source>
</evidence>
<gene>
    <name evidence="6" type="ORF">BCR42DRAFT_413537</name>
</gene>
<dbReference type="PROSITE" id="PS50179">
    <property type="entry name" value="VHS"/>
    <property type="match status" value="1"/>
</dbReference>
<dbReference type="InterPro" id="IPR038425">
    <property type="entry name" value="GAT_sf"/>
</dbReference>
<dbReference type="STRING" id="90262.A0A1X2II19"/>
<dbReference type="InterPro" id="IPR004152">
    <property type="entry name" value="GAT_dom"/>
</dbReference>
<dbReference type="PANTHER" id="PTHR47789:SF1">
    <property type="entry name" value="LAS SEVENTEEN-BINDING PROTEIN 5"/>
    <property type="match status" value="1"/>
</dbReference>
<keyword evidence="7" id="KW-1185">Reference proteome</keyword>
<feature type="region of interest" description="Disordered" evidence="3">
    <location>
        <begin position="158"/>
        <end position="178"/>
    </location>
</feature>
<evidence type="ECO:0000259" key="4">
    <source>
        <dbReference type="PROSITE" id="PS50179"/>
    </source>
</evidence>
<dbReference type="GO" id="GO:0007034">
    <property type="term" value="P:vacuolar transport"/>
    <property type="evidence" value="ECO:0007669"/>
    <property type="project" value="UniProtKB-ARBA"/>
</dbReference>
<dbReference type="Pfam" id="PF03127">
    <property type="entry name" value="GAT"/>
    <property type="match status" value="1"/>
</dbReference>
<name>A0A1X2II19_9FUNG</name>
<keyword evidence="1" id="KW-0813">Transport</keyword>
<dbReference type="GO" id="GO:0043130">
    <property type="term" value="F:ubiquitin binding"/>
    <property type="evidence" value="ECO:0007669"/>
    <property type="project" value="InterPro"/>
</dbReference>
<dbReference type="Gene3D" id="1.20.58.160">
    <property type="match status" value="1"/>
</dbReference>
<dbReference type="EMBL" id="MCGE01000010">
    <property type="protein sequence ID" value="ORZ16934.1"/>
    <property type="molecule type" value="Genomic_DNA"/>
</dbReference>
<dbReference type="SUPFAM" id="SSF48464">
    <property type="entry name" value="ENTH/VHS domain"/>
    <property type="match status" value="1"/>
</dbReference>
<feature type="domain" description="VHS" evidence="4">
    <location>
        <begin position="20"/>
        <end position="134"/>
    </location>
</feature>
<dbReference type="SMART" id="SM00288">
    <property type="entry name" value="VHS"/>
    <property type="match status" value="1"/>
</dbReference>
<dbReference type="PANTHER" id="PTHR47789">
    <property type="entry name" value="LAS SEVENTEEN-BINDING PROTEIN 5"/>
    <property type="match status" value="1"/>
</dbReference>
<evidence type="ECO:0000256" key="2">
    <source>
        <dbReference type="ARBA" id="ARBA00022927"/>
    </source>
</evidence>
<accession>A0A1X2II19</accession>
<comment type="caution">
    <text evidence="6">The sequence shown here is derived from an EMBL/GenBank/DDBJ whole genome shotgun (WGS) entry which is preliminary data.</text>
</comment>
<reference evidence="6 7" key="1">
    <citation type="submission" date="2016-07" db="EMBL/GenBank/DDBJ databases">
        <title>Pervasive Adenine N6-methylation of Active Genes in Fungi.</title>
        <authorList>
            <consortium name="DOE Joint Genome Institute"/>
            <person name="Mondo S.J."/>
            <person name="Dannebaum R.O."/>
            <person name="Kuo R.C."/>
            <person name="Labutti K."/>
            <person name="Haridas S."/>
            <person name="Kuo A."/>
            <person name="Salamov A."/>
            <person name="Ahrendt S.R."/>
            <person name="Lipzen A."/>
            <person name="Sullivan W."/>
            <person name="Andreopoulos W.B."/>
            <person name="Clum A."/>
            <person name="Lindquist E."/>
            <person name="Daum C."/>
            <person name="Ramamoorthy G.K."/>
            <person name="Gryganskyi A."/>
            <person name="Culley D."/>
            <person name="Magnuson J.K."/>
            <person name="James T.Y."/>
            <person name="O'Malley M.A."/>
            <person name="Stajich J.E."/>
            <person name="Spatafora J.W."/>
            <person name="Visel A."/>
            <person name="Grigoriev I.V."/>
        </authorList>
    </citation>
    <scope>NUCLEOTIDE SEQUENCE [LARGE SCALE GENOMIC DNA]</scope>
    <source>
        <strain evidence="6 7">NRRL 1336</strain>
    </source>
</reference>
<evidence type="ECO:0008006" key="8">
    <source>
        <dbReference type="Google" id="ProtNLM"/>
    </source>
</evidence>
<feature type="compositionally biased region" description="Pro residues" evidence="3">
    <location>
        <begin position="226"/>
        <end position="235"/>
    </location>
</feature>
<dbReference type="InterPro" id="IPR008942">
    <property type="entry name" value="ENTH_VHS"/>
</dbReference>
<organism evidence="6 7">
    <name type="scientific">Absidia repens</name>
    <dbReference type="NCBI Taxonomy" id="90262"/>
    <lineage>
        <taxon>Eukaryota</taxon>
        <taxon>Fungi</taxon>
        <taxon>Fungi incertae sedis</taxon>
        <taxon>Mucoromycota</taxon>
        <taxon>Mucoromycotina</taxon>
        <taxon>Mucoromycetes</taxon>
        <taxon>Mucorales</taxon>
        <taxon>Cunninghamellaceae</taxon>
        <taxon>Absidia</taxon>
    </lineage>
</organism>
<proteinExistence type="predicted"/>
<dbReference type="GO" id="GO:0006897">
    <property type="term" value="P:endocytosis"/>
    <property type="evidence" value="ECO:0007669"/>
    <property type="project" value="InterPro"/>
</dbReference>
<dbReference type="InterPro" id="IPR045007">
    <property type="entry name" value="LSB5"/>
</dbReference>
<dbReference type="GO" id="GO:0015031">
    <property type="term" value="P:protein transport"/>
    <property type="evidence" value="ECO:0007669"/>
    <property type="project" value="UniProtKB-KW"/>
</dbReference>
<dbReference type="GO" id="GO:0051666">
    <property type="term" value="P:actin cortical patch localization"/>
    <property type="evidence" value="ECO:0007669"/>
    <property type="project" value="TreeGrafter"/>
</dbReference>
<dbReference type="Pfam" id="PF00790">
    <property type="entry name" value="VHS"/>
    <property type="match status" value="1"/>
</dbReference>
<dbReference type="GO" id="GO:0030479">
    <property type="term" value="C:actin cortical patch"/>
    <property type="evidence" value="ECO:0007669"/>
    <property type="project" value="TreeGrafter"/>
</dbReference>
<feature type="domain" description="GAT" evidence="5">
    <location>
        <begin position="253"/>
        <end position="337"/>
    </location>
</feature>
<dbReference type="GO" id="GO:0007015">
    <property type="term" value="P:actin filament organization"/>
    <property type="evidence" value="ECO:0007669"/>
    <property type="project" value="InterPro"/>
</dbReference>
<dbReference type="InterPro" id="IPR002014">
    <property type="entry name" value="VHS_dom"/>
</dbReference>
<feature type="region of interest" description="Disordered" evidence="3">
    <location>
        <begin position="191"/>
        <end position="262"/>
    </location>
</feature>
<evidence type="ECO:0000256" key="1">
    <source>
        <dbReference type="ARBA" id="ARBA00022448"/>
    </source>
</evidence>
<evidence type="ECO:0000259" key="5">
    <source>
        <dbReference type="PROSITE" id="PS50909"/>
    </source>
</evidence>
<dbReference type="PROSITE" id="PS50909">
    <property type="entry name" value="GAT"/>
    <property type="match status" value="1"/>
</dbReference>
<dbReference type="Proteomes" id="UP000193560">
    <property type="component" value="Unassembled WGS sequence"/>
</dbReference>
<sequence length="365" mass="41095">MKFSLQDPEHTEFVQLLDKATDGNTASEDWSLFITICHKINQSPQATKTTRKVLQKKLAGMVPQTQILSIALLKVITENCRRFDEQLGHETLIRTLRIVWNHPQTYSKVRERIMECTFVWTMELGGYQPVHPIILYCQEINQCYPATAATPLATAWTSPSPLPGSKNHAASTNTTVNRKSSLFSGWKLKRNSQQIPATSSQQDQIPSPPAPQASQTPQIPQAQVPPSTPPTPPTHQPQDGSLMISGHDQTSENNSQKIQSCIEESKSTSNLLHQLLSNDQIQPDDLLLQELFQKCQDLQSNLMRYLQSTSDPVYIGTLIDTNSLLYKVIEAYNKRNDRDENLPDITMTEKALGKRPIRQNGDLRV</sequence>
<dbReference type="SUPFAM" id="SSF89009">
    <property type="entry name" value="GAT-like domain"/>
    <property type="match status" value="1"/>
</dbReference>
<dbReference type="GO" id="GO:0035091">
    <property type="term" value="F:phosphatidylinositol binding"/>
    <property type="evidence" value="ECO:0007669"/>
    <property type="project" value="InterPro"/>
</dbReference>
<evidence type="ECO:0000313" key="6">
    <source>
        <dbReference type="EMBL" id="ORZ16934.1"/>
    </source>
</evidence>